<keyword evidence="3" id="KW-1185">Reference proteome</keyword>
<dbReference type="KEGG" id="mng:MNEG_16697"/>
<name>A0A0D2LMJ2_9CHLO</name>
<reference evidence="2 3" key="1">
    <citation type="journal article" date="2013" name="BMC Genomics">
        <title>Reconstruction of the lipid metabolism for the microalga Monoraphidium neglectum from its genome sequence reveals characteristics suitable for biofuel production.</title>
        <authorList>
            <person name="Bogen C."/>
            <person name="Al-Dilaimi A."/>
            <person name="Albersmeier A."/>
            <person name="Wichmann J."/>
            <person name="Grundmann M."/>
            <person name="Rupp O."/>
            <person name="Lauersen K.J."/>
            <person name="Blifernez-Klassen O."/>
            <person name="Kalinowski J."/>
            <person name="Goesmann A."/>
            <person name="Mussgnug J.H."/>
            <person name="Kruse O."/>
        </authorList>
    </citation>
    <scope>NUCLEOTIDE SEQUENCE [LARGE SCALE GENOMIC DNA]</scope>
    <source>
        <strain evidence="2 3">SAG 48.87</strain>
    </source>
</reference>
<dbReference type="EMBL" id="KK106880">
    <property type="protein sequence ID" value="KIY91266.1"/>
    <property type="molecule type" value="Genomic_DNA"/>
</dbReference>
<proteinExistence type="predicted"/>
<evidence type="ECO:0000256" key="1">
    <source>
        <dbReference type="SAM" id="MobiDB-lite"/>
    </source>
</evidence>
<dbReference type="GeneID" id="25734482"/>
<feature type="region of interest" description="Disordered" evidence="1">
    <location>
        <begin position="1"/>
        <end position="118"/>
    </location>
</feature>
<dbReference type="RefSeq" id="XP_013890286.1">
    <property type="nucleotide sequence ID" value="XM_014034832.1"/>
</dbReference>
<protein>
    <submittedName>
        <fullName evidence="2">Uncharacterized protein</fullName>
    </submittedName>
</protein>
<gene>
    <name evidence="2" type="ORF">MNEG_16697</name>
</gene>
<accession>A0A0D2LMJ2</accession>
<feature type="compositionally biased region" description="Acidic residues" evidence="1">
    <location>
        <begin position="72"/>
        <end position="83"/>
    </location>
</feature>
<evidence type="ECO:0000313" key="2">
    <source>
        <dbReference type="EMBL" id="KIY91266.1"/>
    </source>
</evidence>
<feature type="compositionally biased region" description="Low complexity" evidence="1">
    <location>
        <begin position="84"/>
        <end position="98"/>
    </location>
</feature>
<sequence>MEDSLAPSPAGASDRGHHAPCVSPFKQLCGSADGDVCADEQQGPQGHLAPSRARHSGTALMGLHRTSGFSNIDEEEGEGDDDASSCSSAESCETGSESGAEDEDAVRDHGSGDGESGA</sequence>
<organism evidence="2 3">
    <name type="scientific">Monoraphidium neglectum</name>
    <dbReference type="NCBI Taxonomy" id="145388"/>
    <lineage>
        <taxon>Eukaryota</taxon>
        <taxon>Viridiplantae</taxon>
        <taxon>Chlorophyta</taxon>
        <taxon>core chlorophytes</taxon>
        <taxon>Chlorophyceae</taxon>
        <taxon>CS clade</taxon>
        <taxon>Sphaeropleales</taxon>
        <taxon>Selenastraceae</taxon>
        <taxon>Monoraphidium</taxon>
    </lineage>
</organism>
<feature type="non-terminal residue" evidence="2">
    <location>
        <position position="118"/>
    </location>
</feature>
<dbReference type="Proteomes" id="UP000054498">
    <property type="component" value="Unassembled WGS sequence"/>
</dbReference>
<evidence type="ECO:0000313" key="3">
    <source>
        <dbReference type="Proteomes" id="UP000054498"/>
    </source>
</evidence>
<dbReference type="AlphaFoldDB" id="A0A0D2LMJ2"/>